<evidence type="ECO:0000313" key="3">
    <source>
        <dbReference type="Proteomes" id="UP001281410"/>
    </source>
</evidence>
<feature type="domain" description="No apical meristem-associated C-terminal" evidence="1">
    <location>
        <begin position="111"/>
        <end position="235"/>
    </location>
</feature>
<gene>
    <name evidence="2" type="ORF">Dsin_012357</name>
</gene>
<proteinExistence type="predicted"/>
<accession>A0AAE0AHX9</accession>
<dbReference type="Proteomes" id="UP001281410">
    <property type="component" value="Unassembled WGS sequence"/>
</dbReference>
<dbReference type="EMBL" id="JANJYJ010000004">
    <property type="protein sequence ID" value="KAK3218387.1"/>
    <property type="molecule type" value="Genomic_DNA"/>
</dbReference>
<organism evidence="2 3">
    <name type="scientific">Dipteronia sinensis</name>
    <dbReference type="NCBI Taxonomy" id="43782"/>
    <lineage>
        <taxon>Eukaryota</taxon>
        <taxon>Viridiplantae</taxon>
        <taxon>Streptophyta</taxon>
        <taxon>Embryophyta</taxon>
        <taxon>Tracheophyta</taxon>
        <taxon>Spermatophyta</taxon>
        <taxon>Magnoliopsida</taxon>
        <taxon>eudicotyledons</taxon>
        <taxon>Gunneridae</taxon>
        <taxon>Pentapetalae</taxon>
        <taxon>rosids</taxon>
        <taxon>malvids</taxon>
        <taxon>Sapindales</taxon>
        <taxon>Sapindaceae</taxon>
        <taxon>Hippocastanoideae</taxon>
        <taxon>Acereae</taxon>
        <taxon>Dipteronia</taxon>
    </lineage>
</organism>
<name>A0AAE0AHX9_9ROSI</name>
<dbReference type="InterPro" id="IPR029466">
    <property type="entry name" value="NAM-associated_C"/>
</dbReference>
<dbReference type="PANTHER" id="PTHR45125">
    <property type="entry name" value="F21J9.4-RELATED"/>
    <property type="match status" value="1"/>
</dbReference>
<dbReference type="Pfam" id="PF14303">
    <property type="entry name" value="NAM-associated"/>
    <property type="match status" value="1"/>
</dbReference>
<sequence length="238" mass="27240">MCNDHDVICVGSPKTNMVKEILSSLLPKSEDKKYELKCQPLDGFHHHLNPFNTQLLGKRSLQCRMQTILTAIGKLQGYLRQIESLNPSGASEQDIIIRVKILLTQYKNYKKGFKFEHVWPILKDIQRFKDNASATSTFQRQSESPTSASPGLSSFSLNIIDDDVGGSSSQRPVRVKIEKLKRMADEQSSRFLDYMKEESGVDCQRNYKIQERKLAMAEFRQENKILLKDLNSITDPNL</sequence>
<reference evidence="2" key="1">
    <citation type="journal article" date="2023" name="Plant J.">
        <title>Genome sequences and population genomics provide insights into the demographic history, inbreeding, and mutation load of two 'living fossil' tree species of Dipteronia.</title>
        <authorList>
            <person name="Feng Y."/>
            <person name="Comes H.P."/>
            <person name="Chen J."/>
            <person name="Zhu S."/>
            <person name="Lu R."/>
            <person name="Zhang X."/>
            <person name="Li P."/>
            <person name="Qiu J."/>
            <person name="Olsen K.M."/>
            <person name="Qiu Y."/>
        </authorList>
    </citation>
    <scope>NUCLEOTIDE SEQUENCE</scope>
    <source>
        <strain evidence="2">NBL</strain>
    </source>
</reference>
<protein>
    <recommendedName>
        <fullName evidence="1">No apical meristem-associated C-terminal domain-containing protein</fullName>
    </recommendedName>
</protein>
<evidence type="ECO:0000313" key="2">
    <source>
        <dbReference type="EMBL" id="KAK3218387.1"/>
    </source>
</evidence>
<evidence type="ECO:0000259" key="1">
    <source>
        <dbReference type="Pfam" id="PF14303"/>
    </source>
</evidence>
<keyword evidence="3" id="KW-1185">Reference proteome</keyword>
<comment type="caution">
    <text evidence="2">The sequence shown here is derived from an EMBL/GenBank/DDBJ whole genome shotgun (WGS) entry which is preliminary data.</text>
</comment>
<dbReference type="PANTHER" id="PTHR45125:SF36">
    <property type="entry name" value="BNAC01G27460D PROTEIN"/>
    <property type="match status" value="1"/>
</dbReference>
<dbReference type="AlphaFoldDB" id="A0AAE0AHX9"/>
<feature type="non-terminal residue" evidence="2">
    <location>
        <position position="238"/>
    </location>
</feature>